<feature type="region of interest" description="Disordered" evidence="4">
    <location>
        <begin position="470"/>
        <end position="527"/>
    </location>
</feature>
<dbReference type="SUPFAM" id="SSF55785">
    <property type="entry name" value="PYP-like sensor domain (PAS domain)"/>
    <property type="match status" value="1"/>
</dbReference>
<dbReference type="GO" id="GO:0005634">
    <property type="term" value="C:nucleus"/>
    <property type="evidence" value="ECO:0007669"/>
    <property type="project" value="TreeGrafter"/>
</dbReference>
<dbReference type="InterPro" id="IPR044926">
    <property type="entry name" value="RGS_subdomain_2"/>
</dbReference>
<dbReference type="EMBL" id="SOZI01000151">
    <property type="protein sequence ID" value="TNY18201.1"/>
    <property type="molecule type" value="Genomic_DNA"/>
</dbReference>
<feature type="compositionally biased region" description="Basic and acidic residues" evidence="4">
    <location>
        <begin position="508"/>
        <end position="522"/>
    </location>
</feature>
<keyword evidence="7" id="KW-1185">Reference proteome</keyword>
<evidence type="ECO:0000256" key="3">
    <source>
        <dbReference type="ARBA" id="ARBA00022991"/>
    </source>
</evidence>
<protein>
    <recommendedName>
        <fullName evidence="5">PAS domain-containing protein</fullName>
    </recommendedName>
</protein>
<dbReference type="STRING" id="5288.A0A5C5FQW5"/>
<feature type="compositionally biased region" description="Basic and acidic residues" evidence="4">
    <location>
        <begin position="54"/>
        <end position="64"/>
    </location>
</feature>
<feature type="region of interest" description="Disordered" evidence="4">
    <location>
        <begin position="408"/>
        <end position="457"/>
    </location>
</feature>
<dbReference type="PROSITE" id="PS50112">
    <property type="entry name" value="PAS"/>
    <property type="match status" value="1"/>
</dbReference>
<dbReference type="Pfam" id="PF13426">
    <property type="entry name" value="PAS_9"/>
    <property type="match status" value="1"/>
</dbReference>
<feature type="compositionally biased region" description="Pro residues" evidence="4">
    <location>
        <begin position="69"/>
        <end position="88"/>
    </location>
</feature>
<proteinExistence type="predicted"/>
<dbReference type="SMART" id="SM00086">
    <property type="entry name" value="PAC"/>
    <property type="match status" value="1"/>
</dbReference>
<name>A0A5C5FQW5_9BASI</name>
<feature type="compositionally biased region" description="Basic and acidic residues" evidence="4">
    <location>
        <begin position="477"/>
        <end position="497"/>
    </location>
</feature>
<keyword evidence="2" id="KW-0288">FMN</keyword>
<evidence type="ECO:0000313" key="6">
    <source>
        <dbReference type="EMBL" id="TNY18201.1"/>
    </source>
</evidence>
<evidence type="ECO:0000256" key="1">
    <source>
        <dbReference type="ARBA" id="ARBA00022630"/>
    </source>
</evidence>
<dbReference type="CDD" id="cd00130">
    <property type="entry name" value="PAS"/>
    <property type="match status" value="1"/>
</dbReference>
<feature type="compositionally biased region" description="Low complexity" evidence="4">
    <location>
        <begin position="14"/>
        <end position="49"/>
    </location>
</feature>
<keyword evidence="1" id="KW-0285">Flavoprotein</keyword>
<dbReference type="NCBIfam" id="TIGR00229">
    <property type="entry name" value="sensory_box"/>
    <property type="match status" value="1"/>
</dbReference>
<organism evidence="6 7">
    <name type="scientific">Rhodotorula diobovata</name>
    <dbReference type="NCBI Taxonomy" id="5288"/>
    <lineage>
        <taxon>Eukaryota</taxon>
        <taxon>Fungi</taxon>
        <taxon>Dikarya</taxon>
        <taxon>Basidiomycota</taxon>
        <taxon>Pucciniomycotina</taxon>
        <taxon>Microbotryomycetes</taxon>
        <taxon>Sporidiobolales</taxon>
        <taxon>Sporidiobolaceae</taxon>
        <taxon>Rhodotorula</taxon>
    </lineage>
</organism>
<evidence type="ECO:0000256" key="2">
    <source>
        <dbReference type="ARBA" id="ARBA00022643"/>
    </source>
</evidence>
<feature type="region of interest" description="Disordered" evidence="4">
    <location>
        <begin position="1"/>
        <end position="106"/>
    </location>
</feature>
<evidence type="ECO:0000256" key="4">
    <source>
        <dbReference type="SAM" id="MobiDB-lite"/>
    </source>
</evidence>
<evidence type="ECO:0000313" key="7">
    <source>
        <dbReference type="Proteomes" id="UP000311382"/>
    </source>
</evidence>
<dbReference type="PANTHER" id="PTHR47429">
    <property type="entry name" value="PROTEIN TWIN LOV 1"/>
    <property type="match status" value="1"/>
</dbReference>
<dbReference type="AlphaFoldDB" id="A0A5C5FQW5"/>
<dbReference type="PANTHER" id="PTHR47429:SF2">
    <property type="entry name" value="PROTEIN TWIN LOV 1"/>
    <property type="match status" value="1"/>
</dbReference>
<dbReference type="InterPro" id="IPR035965">
    <property type="entry name" value="PAS-like_dom_sf"/>
</dbReference>
<sequence>MMQHSQYSTPMQGPTPGNGYGSTSSGSDGQQGSYSPGSPSSQGHSGGFSLPDSGHGEVEHDKLSEWAPQAPPPERLPPSDVPHLPNVPPMRNKADTGKGTTSRPFQAPLNTLQASISYSLSRLLSLPRFAAYVATPLGYAQFSAYLASLAPESEALADLELWKDTLVLSRLTKQAGYGAKGIYQAYLTDQATPQVQLPVEVQRELFGALRKVRMGAPGLDSASKHLMTKLFTAEFERFVKARLLAHTKTQLSKYSLKVEDRGGIGSAFLLTNPRLRDDPIVLVSPGFCELTGYSAQQIIGRNCRFLQGKATAPEAVGNIRTRLEGGEEVMQIVLNYRADGAPFLNLLHVLPLRDLDGNLAYFLGGQTDMTRALTTGTDLSLILPEDVGLHADMSAFTPAVQLEAREAANKPAPAPGTWAGIDIPEGPAAAGPAPGAGQGHEKHGHRHGHGGDEAREPMTGVHSLVTLFGCGARPSHKGGEKGEGHGHGKAKAKDQGKGEGAQVGEGAGRAEEPTEGGRERQQGKVPLVAPTQKDHATTMPLEKRLLDVQVTYERLAVVKRQTREILYTTSGFLRSLGLPGTTRPEIDRSPLVYADLLDMLVAPQAPSATSASTKDLRARVAQAFRDAVGMQVVCGMQFRKEASQGEKAWVSPLATGRLHLAPLLDGIGECVAMTAIFG</sequence>
<feature type="compositionally biased region" description="Polar residues" evidence="4">
    <location>
        <begin position="1"/>
        <end position="12"/>
    </location>
</feature>
<feature type="compositionally biased region" description="Gly residues" evidence="4">
    <location>
        <begin position="498"/>
        <end position="507"/>
    </location>
</feature>
<dbReference type="OrthoDB" id="447251at2759"/>
<dbReference type="InterPro" id="IPR001610">
    <property type="entry name" value="PAC"/>
</dbReference>
<reference evidence="6 7" key="1">
    <citation type="submission" date="2019-03" db="EMBL/GenBank/DDBJ databases">
        <title>Rhodosporidium diobovatum UCD-FST 08-225 genome sequencing, assembly, and annotation.</title>
        <authorList>
            <person name="Fakankun I.U."/>
            <person name="Fristensky B."/>
            <person name="Levin D.B."/>
        </authorList>
    </citation>
    <scope>NUCLEOTIDE SEQUENCE [LARGE SCALE GENOMIC DNA]</scope>
    <source>
        <strain evidence="6 7">UCD-FST 08-225</strain>
    </source>
</reference>
<feature type="compositionally biased region" description="Low complexity" evidence="4">
    <location>
        <begin position="419"/>
        <end position="435"/>
    </location>
</feature>
<dbReference type="Gene3D" id="3.30.450.20">
    <property type="entry name" value="PAS domain"/>
    <property type="match status" value="1"/>
</dbReference>
<dbReference type="Gene3D" id="1.10.167.10">
    <property type="entry name" value="Regulator of G-protein Signalling 4, domain 2"/>
    <property type="match status" value="1"/>
</dbReference>
<accession>A0A5C5FQW5</accession>
<dbReference type="InterPro" id="IPR000014">
    <property type="entry name" value="PAS"/>
</dbReference>
<comment type="caution">
    <text evidence="6">The sequence shown here is derived from an EMBL/GenBank/DDBJ whole genome shotgun (WGS) entry which is preliminary data.</text>
</comment>
<gene>
    <name evidence="6" type="ORF">DMC30DRAFT_419077</name>
</gene>
<feature type="domain" description="PAS" evidence="5">
    <location>
        <begin position="280"/>
        <end position="302"/>
    </location>
</feature>
<keyword evidence="3" id="KW-0157">Chromophore</keyword>
<evidence type="ECO:0000259" key="5">
    <source>
        <dbReference type="PROSITE" id="PS50112"/>
    </source>
</evidence>
<dbReference type="Proteomes" id="UP000311382">
    <property type="component" value="Unassembled WGS sequence"/>
</dbReference>